<feature type="domain" description="PDZ" evidence="2">
    <location>
        <begin position="93"/>
        <end position="162"/>
    </location>
</feature>
<evidence type="ECO:0000259" key="2">
    <source>
        <dbReference type="Pfam" id="PF13180"/>
    </source>
</evidence>
<evidence type="ECO:0000313" key="3">
    <source>
        <dbReference type="EMBL" id="WRP14633.1"/>
    </source>
</evidence>
<feature type="transmembrane region" description="Helical" evidence="1">
    <location>
        <begin position="12"/>
        <end position="36"/>
    </location>
</feature>
<accession>A0ABZ1BPT7</accession>
<organism evidence="3 4">
    <name type="scientific">Geochorda subterranea</name>
    <dbReference type="NCBI Taxonomy" id="3109564"/>
    <lineage>
        <taxon>Bacteria</taxon>
        <taxon>Bacillati</taxon>
        <taxon>Bacillota</taxon>
        <taxon>Limnochordia</taxon>
        <taxon>Limnochordales</taxon>
        <taxon>Geochordaceae</taxon>
        <taxon>Geochorda</taxon>
    </lineage>
</organism>
<keyword evidence="1" id="KW-1133">Transmembrane helix</keyword>
<evidence type="ECO:0000313" key="4">
    <source>
        <dbReference type="Proteomes" id="UP001333102"/>
    </source>
</evidence>
<dbReference type="Gene3D" id="2.30.42.10">
    <property type="match status" value="1"/>
</dbReference>
<sequence length="169" mass="18572">MTRRRGRGGGQVVLYDSGALVLLLMVALVGLAAYGLQRRETVSERPVVVVTPDPRSPGLARIPPGHLKKRSYVRVVTMTPSVASRYKLRYHQGALVTEIEVADDSPGVTVLLQPLDIIVAVEGDPVTNDAQLRARLARHRGDAWVKLTVVRADRMVTLMVPVDVFEWEG</sequence>
<evidence type="ECO:0000256" key="1">
    <source>
        <dbReference type="SAM" id="Phobius"/>
    </source>
</evidence>
<dbReference type="Pfam" id="PF13180">
    <property type="entry name" value="PDZ_2"/>
    <property type="match status" value="1"/>
</dbReference>
<dbReference type="EMBL" id="CP141614">
    <property type="protein sequence ID" value="WRP14633.1"/>
    <property type="molecule type" value="Genomic_DNA"/>
</dbReference>
<keyword evidence="1" id="KW-0812">Transmembrane</keyword>
<dbReference type="InterPro" id="IPR001478">
    <property type="entry name" value="PDZ"/>
</dbReference>
<name>A0ABZ1BPT7_9FIRM</name>
<reference evidence="4" key="1">
    <citation type="submission" date="2023-12" db="EMBL/GenBank/DDBJ databases">
        <title>Novel isolates from deep terrestrial aquifers shed light on the physiology and ecology of the class Limnochordia.</title>
        <authorList>
            <person name="Karnachuk O.V."/>
            <person name="Lukina A.P."/>
            <person name="Avakyan M.R."/>
            <person name="Kadnikov V."/>
            <person name="Begmatov S."/>
            <person name="Beletsky A.V."/>
            <person name="Mardanov A.V."/>
            <person name="Ravin N.V."/>
        </authorList>
    </citation>
    <scope>NUCLEOTIDE SEQUENCE [LARGE SCALE GENOMIC DNA]</scope>
    <source>
        <strain evidence="4">LN</strain>
    </source>
</reference>
<protein>
    <submittedName>
        <fullName evidence="3">PDZ domain-containing protein</fullName>
    </submittedName>
</protein>
<proteinExistence type="predicted"/>
<gene>
    <name evidence="3" type="ORF">VLY81_00235</name>
</gene>
<keyword evidence="4" id="KW-1185">Reference proteome</keyword>
<dbReference type="RefSeq" id="WP_324668991.1">
    <property type="nucleotide sequence ID" value="NZ_CP141614.1"/>
</dbReference>
<dbReference type="InterPro" id="IPR036034">
    <property type="entry name" value="PDZ_sf"/>
</dbReference>
<dbReference type="SUPFAM" id="SSF50156">
    <property type="entry name" value="PDZ domain-like"/>
    <property type="match status" value="1"/>
</dbReference>
<keyword evidence="1" id="KW-0472">Membrane</keyword>
<dbReference type="Proteomes" id="UP001333102">
    <property type="component" value="Chromosome"/>
</dbReference>